<evidence type="ECO:0000256" key="2">
    <source>
        <dbReference type="ARBA" id="ARBA00022801"/>
    </source>
</evidence>
<dbReference type="InterPro" id="IPR005645">
    <property type="entry name" value="FSH-like_dom"/>
</dbReference>
<dbReference type="Pfam" id="PF03959">
    <property type="entry name" value="FSH1"/>
    <property type="match status" value="1"/>
</dbReference>
<accession>A0A9P8QTH3</accession>
<dbReference type="EMBL" id="JAIWOZ010000003">
    <property type="protein sequence ID" value="KAH6608312.1"/>
    <property type="molecule type" value="Genomic_DNA"/>
</dbReference>
<dbReference type="InterPro" id="IPR050593">
    <property type="entry name" value="LovG"/>
</dbReference>
<name>A0A9P8QTH3_9HYPO</name>
<evidence type="ECO:0000313" key="5">
    <source>
        <dbReference type="Proteomes" id="UP000827724"/>
    </source>
</evidence>
<sequence length="264" mass="29812">MYGHSSNLALPRILCLHGAGVNGQVFRIQCRAIIARLKDRFRFVFADAFLEAEAHETVIAVFGEFAPFYRWLSYKPEHLEMDSTTASQKISRQIAEAMERDEGTGEWVGLLGFSQGGLISSSLLWAQDHIAEEDKWPLPEVRFRFAVIIASPGPPVHIDRSGTLPKPRHLPGAGEVINKFTDWPEEGATDDDNHLVTTPTLHVHGLQDPDIQNHRRLYNLYSKEGTAKLLEWDGGHRLPIKTEDVERVTNKMMELAQQTGVEFF</sequence>
<dbReference type="GO" id="GO:0005737">
    <property type="term" value="C:cytoplasm"/>
    <property type="evidence" value="ECO:0007669"/>
    <property type="project" value="TreeGrafter"/>
</dbReference>
<evidence type="ECO:0000259" key="3">
    <source>
        <dbReference type="Pfam" id="PF03959"/>
    </source>
</evidence>
<dbReference type="GO" id="GO:0044550">
    <property type="term" value="P:secondary metabolite biosynthetic process"/>
    <property type="evidence" value="ECO:0007669"/>
    <property type="project" value="TreeGrafter"/>
</dbReference>
<dbReference type="PANTHER" id="PTHR48070">
    <property type="entry name" value="ESTERASE OVCA2"/>
    <property type="match status" value="1"/>
</dbReference>
<organism evidence="4 5">
    <name type="scientific">Trichoderma cornu-damae</name>
    <dbReference type="NCBI Taxonomy" id="654480"/>
    <lineage>
        <taxon>Eukaryota</taxon>
        <taxon>Fungi</taxon>
        <taxon>Dikarya</taxon>
        <taxon>Ascomycota</taxon>
        <taxon>Pezizomycotina</taxon>
        <taxon>Sordariomycetes</taxon>
        <taxon>Hypocreomycetidae</taxon>
        <taxon>Hypocreales</taxon>
        <taxon>Hypocreaceae</taxon>
        <taxon>Trichoderma</taxon>
    </lineage>
</organism>
<comment type="caution">
    <text evidence="4">The sequence shown here is derived from an EMBL/GenBank/DDBJ whole genome shotgun (WGS) entry which is preliminary data.</text>
</comment>
<dbReference type="AlphaFoldDB" id="A0A9P8QTH3"/>
<dbReference type="SUPFAM" id="SSF53474">
    <property type="entry name" value="alpha/beta-Hydrolases"/>
    <property type="match status" value="1"/>
</dbReference>
<dbReference type="OrthoDB" id="2094269at2759"/>
<gene>
    <name evidence="4" type="ORF">Trco_004625</name>
</gene>
<dbReference type="Gene3D" id="3.40.50.1820">
    <property type="entry name" value="alpha/beta hydrolase"/>
    <property type="match status" value="1"/>
</dbReference>
<reference evidence="4" key="1">
    <citation type="submission" date="2021-08" db="EMBL/GenBank/DDBJ databases">
        <title>Chromosome-Level Trichoderma cornu-damae using Hi-C Data.</title>
        <authorList>
            <person name="Kim C.S."/>
        </authorList>
    </citation>
    <scope>NUCLEOTIDE SEQUENCE</scope>
    <source>
        <strain evidence="4">KA19-0412C</strain>
    </source>
</reference>
<proteinExistence type="inferred from homology"/>
<dbReference type="Proteomes" id="UP000827724">
    <property type="component" value="Unassembled WGS sequence"/>
</dbReference>
<dbReference type="GO" id="GO:0016787">
    <property type="term" value="F:hydrolase activity"/>
    <property type="evidence" value="ECO:0007669"/>
    <property type="project" value="UniProtKB-KW"/>
</dbReference>
<dbReference type="InterPro" id="IPR029058">
    <property type="entry name" value="AB_hydrolase_fold"/>
</dbReference>
<keyword evidence="5" id="KW-1185">Reference proteome</keyword>
<keyword evidence="2" id="KW-0378">Hydrolase</keyword>
<dbReference type="GO" id="GO:0005634">
    <property type="term" value="C:nucleus"/>
    <property type="evidence" value="ECO:0007669"/>
    <property type="project" value="TreeGrafter"/>
</dbReference>
<dbReference type="PANTHER" id="PTHR48070:SF3">
    <property type="entry name" value="ESTERASE DBAE-RELATED"/>
    <property type="match status" value="1"/>
</dbReference>
<comment type="similarity">
    <text evidence="1">Belongs to the LovG family.</text>
</comment>
<evidence type="ECO:0000313" key="4">
    <source>
        <dbReference type="EMBL" id="KAH6608312.1"/>
    </source>
</evidence>
<protein>
    <submittedName>
        <fullName evidence="4">Citrinin biosynthesis oxidoreductase</fullName>
    </submittedName>
</protein>
<evidence type="ECO:0000256" key="1">
    <source>
        <dbReference type="ARBA" id="ARBA00005863"/>
    </source>
</evidence>
<feature type="domain" description="Serine hydrolase" evidence="3">
    <location>
        <begin position="11"/>
        <end position="246"/>
    </location>
</feature>